<reference evidence="1 2" key="1">
    <citation type="submission" date="2018-05" db="EMBL/GenBank/DDBJ databases">
        <title>Genomic Encyclopedia of Archaeal and Bacterial Type Strains, Phase II (KMG-II): from individual species to whole genera.</title>
        <authorList>
            <person name="Goeker M."/>
        </authorList>
    </citation>
    <scope>NUCLEOTIDE SEQUENCE [LARGE SCALE GENOMIC DNA]</scope>
    <source>
        <strain evidence="1 2">DSM 19975</strain>
    </source>
</reference>
<comment type="caution">
    <text evidence="1">The sequence shown here is derived from an EMBL/GenBank/DDBJ whole genome shotgun (WGS) entry which is preliminary data.</text>
</comment>
<evidence type="ECO:0000313" key="1">
    <source>
        <dbReference type="EMBL" id="PWK79869.1"/>
    </source>
</evidence>
<accession>A0A316HF70</accession>
<sequence length="287" mass="33343">MKLEKIISLANKNSELRFLAMVRSLRATGCNLPVWVIPYDDNQFDLPDNCLWWELEEVTNMLNRQKAHPMKRKYQCLLTANYQFVDSDIVFLKNPEDELKNLSGFITSCCHWNNPEYTFTQTSAVMFKEKSTTWQKNVFNAGQFACDTSLYSLTELKAAFAEPAYKECLIDFNYHDQPALNLLVFLTGIKITNITLPPYNAESTWAGDYPSADYEKYWTDNAKKPYLIHWAGCNMNLNRPIDRLFTGYLTASELEAWQSYLSAQSNYQKASTLRRLFNFIKRSLPNT</sequence>
<protein>
    <recommendedName>
        <fullName evidence="3">Glycosyl transferase family 8</fullName>
    </recommendedName>
</protein>
<dbReference type="EMBL" id="QGHA01000001">
    <property type="protein sequence ID" value="PWK79869.1"/>
    <property type="molecule type" value="Genomic_DNA"/>
</dbReference>
<dbReference type="RefSeq" id="WP_109605828.1">
    <property type="nucleotide sequence ID" value="NZ_QGHA01000001.1"/>
</dbReference>
<organism evidence="1 2">
    <name type="scientific">Mucilaginibacter oryzae</name>
    <dbReference type="NCBI Taxonomy" id="468058"/>
    <lineage>
        <taxon>Bacteria</taxon>
        <taxon>Pseudomonadati</taxon>
        <taxon>Bacteroidota</taxon>
        <taxon>Sphingobacteriia</taxon>
        <taxon>Sphingobacteriales</taxon>
        <taxon>Sphingobacteriaceae</taxon>
        <taxon>Mucilaginibacter</taxon>
    </lineage>
</organism>
<keyword evidence="2" id="KW-1185">Reference proteome</keyword>
<dbReference type="Proteomes" id="UP000245678">
    <property type="component" value="Unassembled WGS sequence"/>
</dbReference>
<dbReference type="Gene3D" id="3.90.550.10">
    <property type="entry name" value="Spore Coat Polysaccharide Biosynthesis Protein SpsA, Chain A"/>
    <property type="match status" value="1"/>
</dbReference>
<evidence type="ECO:0008006" key="3">
    <source>
        <dbReference type="Google" id="ProtNLM"/>
    </source>
</evidence>
<proteinExistence type="predicted"/>
<dbReference type="AlphaFoldDB" id="A0A316HF70"/>
<gene>
    <name evidence="1" type="ORF">LX99_00329</name>
</gene>
<name>A0A316HF70_9SPHI</name>
<dbReference type="SUPFAM" id="SSF53448">
    <property type="entry name" value="Nucleotide-diphospho-sugar transferases"/>
    <property type="match status" value="1"/>
</dbReference>
<evidence type="ECO:0000313" key="2">
    <source>
        <dbReference type="Proteomes" id="UP000245678"/>
    </source>
</evidence>
<dbReference type="InterPro" id="IPR029044">
    <property type="entry name" value="Nucleotide-diphossugar_trans"/>
</dbReference>